<sequence>MAQNFPRDRFDSLPNGIDRVGAHRAPERRGRGWLAFGIAALVTLVLVAAGIIGLMVFNGRLDFAEPSAPPQSDQPVETAVPTVAPDVPVLVLNGTDASGLAATASEALQAAGVPVSSAANASEDTIETTIVYYASEELEGAARGVLGALGVGDVGLDPSIAETGGTITVVLGADYAAANGG</sequence>
<dbReference type="Proteomes" id="UP000831304">
    <property type="component" value="Chromosome"/>
</dbReference>
<organism evidence="3 4">
    <name type="scientific">Agromyces soli</name>
    <dbReference type="NCBI Taxonomy" id="659012"/>
    <lineage>
        <taxon>Bacteria</taxon>
        <taxon>Bacillati</taxon>
        <taxon>Actinomycetota</taxon>
        <taxon>Actinomycetes</taxon>
        <taxon>Micrococcales</taxon>
        <taxon>Microbacteriaceae</taxon>
        <taxon>Agromyces</taxon>
    </lineage>
</organism>
<reference evidence="3 4" key="1">
    <citation type="submission" date="2022-03" db="EMBL/GenBank/DDBJ databases">
        <title>Agromyces sp. isolated from the gut of P. brevitarsis seulensis larvae.</title>
        <authorList>
            <person name="Won M."/>
            <person name="Kwon S.-W."/>
        </authorList>
    </citation>
    <scope>NUCLEOTIDE SEQUENCE [LARGE SCALE GENOMIC DNA]</scope>
    <source>
        <strain evidence="3 4">KACC 16215</strain>
    </source>
</reference>
<accession>A0ABY4ANI4</accession>
<dbReference type="Gene3D" id="3.30.70.2390">
    <property type="match status" value="1"/>
</dbReference>
<proteinExistence type="predicted"/>
<keyword evidence="1" id="KW-1133">Transmembrane helix</keyword>
<feature type="domain" description="LytR/CpsA/Psr regulator C-terminal" evidence="2">
    <location>
        <begin position="86"/>
        <end position="175"/>
    </location>
</feature>
<evidence type="ECO:0000256" key="1">
    <source>
        <dbReference type="SAM" id="Phobius"/>
    </source>
</evidence>
<gene>
    <name evidence="3" type="ORF">MTP13_10140</name>
</gene>
<keyword evidence="1" id="KW-0812">Transmembrane</keyword>
<dbReference type="EMBL" id="CP094533">
    <property type="protein sequence ID" value="UOE24730.1"/>
    <property type="molecule type" value="Genomic_DNA"/>
</dbReference>
<keyword evidence="4" id="KW-1185">Reference proteome</keyword>
<protein>
    <submittedName>
        <fullName evidence="3">LytR C-terminal domain-containing protein</fullName>
    </submittedName>
</protein>
<evidence type="ECO:0000313" key="3">
    <source>
        <dbReference type="EMBL" id="UOE24730.1"/>
    </source>
</evidence>
<name>A0ABY4ANI4_9MICO</name>
<dbReference type="PANTHER" id="PTHR33392:SF6">
    <property type="entry name" value="POLYISOPRENYL-TEICHOIC ACID--PEPTIDOGLYCAN TEICHOIC ACID TRANSFERASE TAGU"/>
    <property type="match status" value="1"/>
</dbReference>
<dbReference type="InterPro" id="IPR050922">
    <property type="entry name" value="LytR/CpsA/Psr_CW_biosynth"/>
</dbReference>
<dbReference type="RefSeq" id="WP_243567616.1">
    <property type="nucleotide sequence ID" value="NZ_BAAARD010000001.1"/>
</dbReference>
<feature type="transmembrane region" description="Helical" evidence="1">
    <location>
        <begin position="33"/>
        <end position="57"/>
    </location>
</feature>
<dbReference type="Pfam" id="PF13399">
    <property type="entry name" value="LytR_C"/>
    <property type="match status" value="1"/>
</dbReference>
<evidence type="ECO:0000259" key="2">
    <source>
        <dbReference type="Pfam" id="PF13399"/>
    </source>
</evidence>
<dbReference type="PANTHER" id="PTHR33392">
    <property type="entry name" value="POLYISOPRENYL-TEICHOIC ACID--PEPTIDOGLYCAN TEICHOIC ACID TRANSFERASE TAGU"/>
    <property type="match status" value="1"/>
</dbReference>
<keyword evidence="1" id="KW-0472">Membrane</keyword>
<evidence type="ECO:0000313" key="4">
    <source>
        <dbReference type="Proteomes" id="UP000831304"/>
    </source>
</evidence>
<dbReference type="InterPro" id="IPR027381">
    <property type="entry name" value="LytR/CpsA/Psr_C"/>
</dbReference>